<accession>A0AA36IWQ0</accession>
<reference evidence="1" key="1">
    <citation type="submission" date="2023-08" db="EMBL/GenBank/DDBJ databases">
        <authorList>
            <person name="Chen Y."/>
            <person name="Shah S."/>
            <person name="Dougan E. K."/>
            <person name="Thang M."/>
            <person name="Chan C."/>
        </authorList>
    </citation>
    <scope>NUCLEOTIDE SEQUENCE</scope>
</reference>
<evidence type="ECO:0000313" key="2">
    <source>
        <dbReference type="Proteomes" id="UP001178507"/>
    </source>
</evidence>
<dbReference type="AlphaFoldDB" id="A0AA36IWQ0"/>
<evidence type="ECO:0000313" key="1">
    <source>
        <dbReference type="EMBL" id="CAJ1394887.1"/>
    </source>
</evidence>
<comment type="caution">
    <text evidence="1">The sequence shown here is derived from an EMBL/GenBank/DDBJ whole genome shotgun (WGS) entry which is preliminary data.</text>
</comment>
<feature type="non-terminal residue" evidence="1">
    <location>
        <position position="198"/>
    </location>
</feature>
<organism evidence="1 2">
    <name type="scientific">Effrenium voratum</name>
    <dbReference type="NCBI Taxonomy" id="2562239"/>
    <lineage>
        <taxon>Eukaryota</taxon>
        <taxon>Sar</taxon>
        <taxon>Alveolata</taxon>
        <taxon>Dinophyceae</taxon>
        <taxon>Suessiales</taxon>
        <taxon>Symbiodiniaceae</taxon>
        <taxon>Effrenium</taxon>
    </lineage>
</organism>
<sequence length="198" mass="22045">MSVENMQPKVPIRHPLFAEPSYLTLWQVCPDLMHSKHLGVDQYVAGSVLALLTCGGLPAQFQAACDSVLEDIKAACSRHGARSLASLKPSMFLSDVKQPWAHYPRLKARAAETKHLMPALRDDTKINSNIARLDMSCRIDSIIDACPRFALPTDASAELLEEGRFLFNVTFKPHWLLHSLLIAKHASPRPNLSRLRLA</sequence>
<protein>
    <submittedName>
        <fullName evidence="1">Uncharacterized protein</fullName>
    </submittedName>
</protein>
<dbReference type="EMBL" id="CAUJNA010002981">
    <property type="protein sequence ID" value="CAJ1394887.1"/>
    <property type="molecule type" value="Genomic_DNA"/>
</dbReference>
<name>A0AA36IWQ0_9DINO</name>
<keyword evidence="2" id="KW-1185">Reference proteome</keyword>
<proteinExistence type="predicted"/>
<dbReference type="Proteomes" id="UP001178507">
    <property type="component" value="Unassembled WGS sequence"/>
</dbReference>
<gene>
    <name evidence="1" type="ORF">EVOR1521_LOCUS19449</name>
</gene>